<feature type="transmembrane region" description="Helical" evidence="1">
    <location>
        <begin position="117"/>
        <end position="132"/>
    </location>
</feature>
<protein>
    <submittedName>
        <fullName evidence="3">Benzoate transporter</fullName>
    </submittedName>
</protein>
<keyword evidence="4" id="KW-1185">Reference proteome</keyword>
<evidence type="ECO:0000313" key="4">
    <source>
        <dbReference type="Proteomes" id="UP001285921"/>
    </source>
</evidence>
<evidence type="ECO:0000313" key="3">
    <source>
        <dbReference type="EMBL" id="GMK43236.1"/>
    </source>
</evidence>
<dbReference type="RefSeq" id="WP_317978601.1">
    <property type="nucleotide sequence ID" value="NZ_BTCL01000001.1"/>
</dbReference>
<organism evidence="3 4">
    <name type="scientific">Paenibacillus glycanilyticus</name>
    <dbReference type="NCBI Taxonomy" id="126569"/>
    <lineage>
        <taxon>Bacteria</taxon>
        <taxon>Bacillati</taxon>
        <taxon>Bacillota</taxon>
        <taxon>Bacilli</taxon>
        <taxon>Bacillales</taxon>
        <taxon>Paenibacillaceae</taxon>
        <taxon>Paenibacillus</taxon>
    </lineage>
</organism>
<feature type="transmembrane region" description="Helical" evidence="1">
    <location>
        <begin position="161"/>
        <end position="181"/>
    </location>
</feature>
<feature type="transmembrane region" description="Helical" evidence="1">
    <location>
        <begin position="201"/>
        <end position="229"/>
    </location>
</feature>
<keyword evidence="1" id="KW-0812">Transmembrane</keyword>
<feature type="transmembrane region" description="Helical" evidence="1">
    <location>
        <begin position="306"/>
        <end position="327"/>
    </location>
</feature>
<accession>A0ABQ6NE15</accession>
<feature type="transmembrane region" description="Helical" evidence="1">
    <location>
        <begin position="282"/>
        <end position="299"/>
    </location>
</feature>
<sequence>MRFFTTGIMSAMLACTGGAILLVQAADRAGMSDHELLSWFFAVYVSGGVLNTILTLKYKMPFAGAHSITGIAYIGSIAAHYTLPELAGGFILSGVIMIAAGSTGIFGRALPLIPKPIIDALLAGLLLSYVWGMIPSSVQLPLCGILAAAGYWLIPRYTRFLSPALWAMIMGLVGLVLQQRLPWAAVQGLPFELPAPIIPEFSTAAIFSIAIPLSFIVMSNDLAVSLTALKSHEYDPPVNRVISASGLASVAAGLFGGHAANVGGMMTALCSSPEAGNPSKRIGAAVTSNGLVILFGLFASKLIGWIQILPAPFIALMTGIPLLGLFMKSVKSAVQLRPYLVPSTVTFVLAASHLHLFGISAPLWALLSGVVLLYVRQKFANRKGGMQDEV</sequence>
<feature type="transmembrane region" description="Helical" evidence="1">
    <location>
        <begin position="38"/>
        <end position="56"/>
    </location>
</feature>
<feature type="transmembrane region" description="Helical" evidence="1">
    <location>
        <begin position="89"/>
        <end position="110"/>
    </location>
</feature>
<evidence type="ECO:0000256" key="2">
    <source>
        <dbReference type="SAM" id="SignalP"/>
    </source>
</evidence>
<reference evidence="3 4" key="1">
    <citation type="submission" date="2023-05" db="EMBL/GenBank/DDBJ databases">
        <title>Draft genome of Paenibacillus sp. CCS26.</title>
        <authorList>
            <person name="Akita H."/>
            <person name="Shinto Y."/>
            <person name="Kimura Z."/>
        </authorList>
    </citation>
    <scope>NUCLEOTIDE SEQUENCE [LARGE SCALE GENOMIC DNA]</scope>
    <source>
        <strain evidence="3 4">CCS26</strain>
    </source>
</reference>
<feature type="transmembrane region" description="Helical" evidence="1">
    <location>
        <begin position="347"/>
        <end position="375"/>
    </location>
</feature>
<dbReference type="Pfam" id="PF03594">
    <property type="entry name" value="BenE"/>
    <property type="match status" value="1"/>
</dbReference>
<gene>
    <name evidence="3" type="ORF">PghCCS26_03630</name>
</gene>
<name>A0ABQ6NE15_9BACL</name>
<feature type="transmembrane region" description="Helical" evidence="1">
    <location>
        <begin position="138"/>
        <end position="154"/>
    </location>
</feature>
<feature type="transmembrane region" description="Helical" evidence="1">
    <location>
        <begin position="241"/>
        <end position="262"/>
    </location>
</feature>
<feature type="transmembrane region" description="Helical" evidence="1">
    <location>
        <begin position="63"/>
        <end position="83"/>
    </location>
</feature>
<feature type="signal peptide" evidence="2">
    <location>
        <begin position="1"/>
        <end position="25"/>
    </location>
</feature>
<keyword evidence="2" id="KW-0732">Signal</keyword>
<dbReference type="InterPro" id="IPR004711">
    <property type="entry name" value="Benzoate_Transporter"/>
</dbReference>
<dbReference type="Proteomes" id="UP001285921">
    <property type="component" value="Unassembled WGS sequence"/>
</dbReference>
<dbReference type="PANTHER" id="PTHR30199:SF0">
    <property type="entry name" value="INNER MEMBRANE PROTEIN YDCO"/>
    <property type="match status" value="1"/>
</dbReference>
<evidence type="ECO:0000256" key="1">
    <source>
        <dbReference type="SAM" id="Phobius"/>
    </source>
</evidence>
<comment type="caution">
    <text evidence="3">The sequence shown here is derived from an EMBL/GenBank/DDBJ whole genome shotgun (WGS) entry which is preliminary data.</text>
</comment>
<dbReference type="PROSITE" id="PS51257">
    <property type="entry name" value="PROKAR_LIPOPROTEIN"/>
    <property type="match status" value="1"/>
</dbReference>
<keyword evidence="1" id="KW-0472">Membrane</keyword>
<keyword evidence="1" id="KW-1133">Transmembrane helix</keyword>
<dbReference type="EMBL" id="BTCL01000001">
    <property type="protein sequence ID" value="GMK43236.1"/>
    <property type="molecule type" value="Genomic_DNA"/>
</dbReference>
<proteinExistence type="predicted"/>
<feature type="chain" id="PRO_5046382716" evidence="2">
    <location>
        <begin position="26"/>
        <end position="390"/>
    </location>
</feature>
<dbReference type="PANTHER" id="PTHR30199">
    <property type="entry name" value="MFS FAMILY TRANSPORTER, PREDICTED SUBSTRATE BENZOATE"/>
    <property type="match status" value="1"/>
</dbReference>